<name>A0A951PPP6_9CYAN</name>
<evidence type="ECO:0000256" key="1">
    <source>
        <dbReference type="ARBA" id="ARBA00008857"/>
    </source>
</evidence>
<dbReference type="Pfam" id="PF00589">
    <property type="entry name" value="Phage_integrase"/>
    <property type="match status" value="1"/>
</dbReference>
<reference evidence="8" key="1">
    <citation type="submission" date="2021-05" db="EMBL/GenBank/DDBJ databases">
        <authorList>
            <person name="Pietrasiak N."/>
            <person name="Ward R."/>
            <person name="Stajich J.E."/>
            <person name="Kurbessoian T."/>
        </authorList>
    </citation>
    <scope>NUCLEOTIDE SEQUENCE</scope>
    <source>
        <strain evidence="8">CPER-KK1</strain>
    </source>
</reference>
<dbReference type="Pfam" id="PF02899">
    <property type="entry name" value="Phage_int_SAM_1"/>
    <property type="match status" value="1"/>
</dbReference>
<evidence type="ECO:0000313" key="8">
    <source>
        <dbReference type="EMBL" id="MBW4547537.1"/>
    </source>
</evidence>
<evidence type="ECO:0000256" key="3">
    <source>
        <dbReference type="ARBA" id="ARBA00023125"/>
    </source>
</evidence>
<dbReference type="PROSITE" id="PS51900">
    <property type="entry name" value="CB"/>
    <property type="match status" value="1"/>
</dbReference>
<organism evidence="8 9">
    <name type="scientific">Symplocastrum torsivum CPER-KK1</name>
    <dbReference type="NCBI Taxonomy" id="450513"/>
    <lineage>
        <taxon>Bacteria</taxon>
        <taxon>Bacillati</taxon>
        <taxon>Cyanobacteriota</taxon>
        <taxon>Cyanophyceae</taxon>
        <taxon>Oscillatoriophycideae</taxon>
        <taxon>Oscillatoriales</taxon>
        <taxon>Microcoleaceae</taxon>
        <taxon>Symplocastrum</taxon>
    </lineage>
</organism>
<dbReference type="Gene3D" id="1.10.150.130">
    <property type="match status" value="1"/>
</dbReference>
<dbReference type="PANTHER" id="PTHR30349:SF64">
    <property type="entry name" value="PROPHAGE INTEGRASE INTD-RELATED"/>
    <property type="match status" value="1"/>
</dbReference>
<dbReference type="InterPro" id="IPR010998">
    <property type="entry name" value="Integrase_recombinase_N"/>
</dbReference>
<dbReference type="GO" id="GO:0015074">
    <property type="term" value="P:DNA integration"/>
    <property type="evidence" value="ECO:0007669"/>
    <property type="project" value="UniProtKB-KW"/>
</dbReference>
<dbReference type="GO" id="GO:0003677">
    <property type="term" value="F:DNA binding"/>
    <property type="evidence" value="ECO:0007669"/>
    <property type="project" value="UniProtKB-UniRule"/>
</dbReference>
<dbReference type="InterPro" id="IPR011010">
    <property type="entry name" value="DNA_brk_join_enz"/>
</dbReference>
<keyword evidence="3 5" id="KW-0238">DNA-binding</keyword>
<proteinExistence type="inferred from homology"/>
<keyword evidence="2" id="KW-0229">DNA integration</keyword>
<sequence length="321" mass="35933">MSAIAPVPDSATQLDFPPPSGSSLVERLLADKRSAHTQKAYAKDLKDFFRTTTGCEPTPEMVAAFLSLERLEAKSVVLDYKAKMIERGLSEATVNRRLAAIRALVNYAYEAGHCDWTLSIRNEKVKPYRDTTGISREAYRQVLAVLDRETLKGKRDFALLRLLWDNALRRGEVSNANIKHFDPEARTLKIYGKGKGTQAESIDLSRPTTAALLEWLETRGEASEEAPLFIALDSVNFGHRLTGSAIAWIVKQTCLKAGITKPMSPHRIRHSSITAALDATNGNVRKVQKLSRHAQLDTLMIYDDNRQKWQLEITDLLAEML</sequence>
<keyword evidence="4" id="KW-0233">DNA recombination</keyword>
<dbReference type="InterPro" id="IPR013762">
    <property type="entry name" value="Integrase-like_cat_sf"/>
</dbReference>
<dbReference type="Gene3D" id="1.10.443.10">
    <property type="entry name" value="Intergrase catalytic core"/>
    <property type="match status" value="1"/>
</dbReference>
<evidence type="ECO:0000256" key="5">
    <source>
        <dbReference type="PROSITE-ProRule" id="PRU01248"/>
    </source>
</evidence>
<dbReference type="InterPro" id="IPR050090">
    <property type="entry name" value="Tyrosine_recombinase_XerCD"/>
</dbReference>
<dbReference type="PANTHER" id="PTHR30349">
    <property type="entry name" value="PHAGE INTEGRASE-RELATED"/>
    <property type="match status" value="1"/>
</dbReference>
<dbReference type="SUPFAM" id="SSF56349">
    <property type="entry name" value="DNA breaking-rejoining enzymes"/>
    <property type="match status" value="1"/>
</dbReference>
<comment type="similarity">
    <text evidence="1">Belongs to the 'phage' integrase family.</text>
</comment>
<reference evidence="8" key="2">
    <citation type="journal article" date="2022" name="Microbiol. Resour. Announc.">
        <title>Metagenome Sequencing to Explore Phylogenomics of Terrestrial Cyanobacteria.</title>
        <authorList>
            <person name="Ward R.D."/>
            <person name="Stajich J.E."/>
            <person name="Johansen J.R."/>
            <person name="Huntemann M."/>
            <person name="Clum A."/>
            <person name="Foster B."/>
            <person name="Foster B."/>
            <person name="Roux S."/>
            <person name="Palaniappan K."/>
            <person name="Varghese N."/>
            <person name="Mukherjee S."/>
            <person name="Reddy T.B.K."/>
            <person name="Daum C."/>
            <person name="Copeland A."/>
            <person name="Chen I.A."/>
            <person name="Ivanova N.N."/>
            <person name="Kyrpides N.C."/>
            <person name="Shapiro N."/>
            <person name="Eloe-Fadrosh E.A."/>
            <person name="Pietrasiak N."/>
        </authorList>
    </citation>
    <scope>NUCLEOTIDE SEQUENCE</scope>
    <source>
        <strain evidence="8">CPER-KK1</strain>
    </source>
</reference>
<evidence type="ECO:0000256" key="2">
    <source>
        <dbReference type="ARBA" id="ARBA00022908"/>
    </source>
</evidence>
<dbReference type="InterPro" id="IPR002104">
    <property type="entry name" value="Integrase_catalytic"/>
</dbReference>
<dbReference type="AlphaFoldDB" id="A0A951PPP6"/>
<dbReference type="GO" id="GO:0006310">
    <property type="term" value="P:DNA recombination"/>
    <property type="evidence" value="ECO:0007669"/>
    <property type="project" value="UniProtKB-KW"/>
</dbReference>
<evidence type="ECO:0000259" key="6">
    <source>
        <dbReference type="PROSITE" id="PS51898"/>
    </source>
</evidence>
<dbReference type="InterPro" id="IPR004107">
    <property type="entry name" value="Integrase_SAM-like_N"/>
</dbReference>
<comment type="caution">
    <text evidence="8">The sequence shown here is derived from an EMBL/GenBank/DDBJ whole genome shotgun (WGS) entry which is preliminary data.</text>
</comment>
<dbReference type="EMBL" id="JAHHIF010000043">
    <property type="protein sequence ID" value="MBW4547537.1"/>
    <property type="molecule type" value="Genomic_DNA"/>
</dbReference>
<evidence type="ECO:0000259" key="7">
    <source>
        <dbReference type="PROSITE" id="PS51900"/>
    </source>
</evidence>
<dbReference type="CDD" id="cd01195">
    <property type="entry name" value="INT_C_like_5"/>
    <property type="match status" value="1"/>
</dbReference>
<gene>
    <name evidence="8" type="ORF">KME25_24315</name>
</gene>
<dbReference type="PROSITE" id="PS51898">
    <property type="entry name" value="TYR_RECOMBINASE"/>
    <property type="match status" value="1"/>
</dbReference>
<protein>
    <submittedName>
        <fullName evidence="8">Tyrosine-type recombinase/integrase</fullName>
    </submittedName>
</protein>
<accession>A0A951PPP6</accession>
<dbReference type="Proteomes" id="UP000753908">
    <property type="component" value="Unassembled WGS sequence"/>
</dbReference>
<evidence type="ECO:0000256" key="4">
    <source>
        <dbReference type="ARBA" id="ARBA00023172"/>
    </source>
</evidence>
<feature type="domain" description="Tyr recombinase" evidence="6">
    <location>
        <begin position="129"/>
        <end position="315"/>
    </location>
</feature>
<dbReference type="InterPro" id="IPR044068">
    <property type="entry name" value="CB"/>
</dbReference>
<dbReference type="SUPFAM" id="SSF47823">
    <property type="entry name" value="lambda integrase-like, N-terminal domain"/>
    <property type="match status" value="1"/>
</dbReference>
<feature type="domain" description="Core-binding (CB)" evidence="7">
    <location>
        <begin position="19"/>
        <end position="109"/>
    </location>
</feature>
<evidence type="ECO:0000313" key="9">
    <source>
        <dbReference type="Proteomes" id="UP000753908"/>
    </source>
</evidence>